<dbReference type="Gramene" id="TVU07434">
    <property type="protein sequence ID" value="TVU07434"/>
    <property type="gene ID" value="EJB05_47489"/>
</dbReference>
<keyword evidence="4" id="KW-0539">Nucleus</keyword>
<evidence type="ECO:0000256" key="4">
    <source>
        <dbReference type="ARBA" id="ARBA00023242"/>
    </source>
</evidence>
<proteinExistence type="inferred from homology"/>
<dbReference type="GO" id="GO:0003723">
    <property type="term" value="F:RNA binding"/>
    <property type="evidence" value="ECO:0007669"/>
    <property type="project" value="InterPro"/>
</dbReference>
<comment type="subcellular location">
    <subcellularLocation>
        <location evidence="1">Nucleus</location>
    </subcellularLocation>
</comment>
<dbReference type="InterPro" id="IPR003890">
    <property type="entry name" value="MIF4G-like_typ-3"/>
</dbReference>
<dbReference type="AlphaFoldDB" id="A0A5J9T825"/>
<gene>
    <name evidence="7" type="ORF">EJB05_47489</name>
</gene>
<accession>A0A5J9T825</accession>
<dbReference type="PROSITE" id="PS51366">
    <property type="entry name" value="MI"/>
    <property type="match status" value="1"/>
</dbReference>
<evidence type="ECO:0000313" key="7">
    <source>
        <dbReference type="EMBL" id="TVU07434.1"/>
    </source>
</evidence>
<dbReference type="InterPro" id="IPR003891">
    <property type="entry name" value="Initiation_fac_eIF4g_MI"/>
</dbReference>
<dbReference type="Proteomes" id="UP000324897">
    <property type="component" value="Unassembled WGS sequence"/>
</dbReference>
<evidence type="ECO:0000256" key="5">
    <source>
        <dbReference type="SAM" id="MobiDB-lite"/>
    </source>
</evidence>
<dbReference type="Gene3D" id="1.25.40.180">
    <property type="match status" value="1"/>
</dbReference>
<dbReference type="InterPro" id="IPR016024">
    <property type="entry name" value="ARM-type_fold"/>
</dbReference>
<evidence type="ECO:0000256" key="1">
    <source>
        <dbReference type="ARBA" id="ARBA00004123"/>
    </source>
</evidence>
<feature type="region of interest" description="Disordered" evidence="5">
    <location>
        <begin position="1"/>
        <end position="55"/>
    </location>
</feature>
<dbReference type="SUPFAM" id="SSF48371">
    <property type="entry name" value="ARM repeat"/>
    <property type="match status" value="1"/>
</dbReference>
<feature type="region of interest" description="Disordered" evidence="5">
    <location>
        <begin position="316"/>
        <end position="342"/>
    </location>
</feature>
<feature type="domain" description="MI" evidence="6">
    <location>
        <begin position="355"/>
        <end position="474"/>
    </location>
</feature>
<evidence type="ECO:0000256" key="2">
    <source>
        <dbReference type="ARBA" id="ARBA00006856"/>
    </source>
</evidence>
<dbReference type="InterPro" id="IPR050781">
    <property type="entry name" value="CWC22_splicing_factor"/>
</dbReference>
<name>A0A5J9T825_9POAL</name>
<dbReference type="GO" id="GO:0071013">
    <property type="term" value="C:catalytic step 2 spliceosome"/>
    <property type="evidence" value="ECO:0007669"/>
    <property type="project" value="TreeGrafter"/>
</dbReference>
<dbReference type="PANTHER" id="PTHR18034">
    <property type="entry name" value="CELL CYCLE CONTROL PROTEIN CWF22-RELATED"/>
    <property type="match status" value="1"/>
</dbReference>
<organism evidence="7 8">
    <name type="scientific">Eragrostis curvula</name>
    <name type="common">weeping love grass</name>
    <dbReference type="NCBI Taxonomy" id="38414"/>
    <lineage>
        <taxon>Eukaryota</taxon>
        <taxon>Viridiplantae</taxon>
        <taxon>Streptophyta</taxon>
        <taxon>Embryophyta</taxon>
        <taxon>Tracheophyta</taxon>
        <taxon>Spermatophyta</taxon>
        <taxon>Magnoliopsida</taxon>
        <taxon>Liliopsida</taxon>
        <taxon>Poales</taxon>
        <taxon>Poaceae</taxon>
        <taxon>PACMAD clade</taxon>
        <taxon>Chloridoideae</taxon>
        <taxon>Eragrostideae</taxon>
        <taxon>Eragrostidinae</taxon>
        <taxon>Eragrostis</taxon>
    </lineage>
</organism>
<sequence length="555" mass="61336">MQMEMITRDARRKRPRSPRASDADQTTAPRPARKRRGGDGIYVPPHRAAADESSDVDGRRSWDALRKSITGLVNKATAANVRHVAPELLAENLVRGRGLLCRALLRSQAACPALTHVFAALAAVVNAKLPVVGRLLLVRLALRIRRARAHGDKPQLASAARFVAHLVNQGVAHELLALELTTLLLHAPTPGSVEVAVGLVRECGAALTESCPRGVDAVFECLRRILRDGVDVDKRVQFMIEDLFAVRRARFRDHPRVRPELDLIDTDDQVTHQVELSLDDDGDSNHVLDPELHLDVFNPSPLFKEDDKAYEEHKRIMFGDDTDEDDDEAESSDEEEAKEPDVTIVNDETQTDLTNLRRTIYLTVMSSLDSEEAGHKLLSVVRPGQEAELCAMTAECCTKEKASCTGYYGRLARRLCATNRAYGAGFAACFARHYAAAHLMQTDELRASSGLFARLLAADGDGAVPWRAALGRIRVTEEDTTSSSRIFLKELFLDLAEQLGIRELSRRMNDEDAEVRNALFPRDSANNTRFAINFFTAIGLGGVTESARQHLLSAQ</sequence>
<feature type="compositionally biased region" description="Acidic residues" evidence="5">
    <location>
        <begin position="320"/>
        <end position="338"/>
    </location>
</feature>
<dbReference type="EMBL" id="RWGY01000045">
    <property type="protein sequence ID" value="TVU07434.1"/>
    <property type="molecule type" value="Genomic_DNA"/>
</dbReference>
<evidence type="ECO:0000256" key="3">
    <source>
        <dbReference type="ARBA" id="ARBA00022845"/>
    </source>
</evidence>
<protein>
    <recommendedName>
        <fullName evidence="6">MI domain-containing protein</fullName>
    </recommendedName>
</protein>
<dbReference type="OrthoDB" id="651850at2759"/>
<dbReference type="PANTHER" id="PTHR18034:SF6">
    <property type="entry name" value="MI DOMAIN-CONTAINING PROTEIN"/>
    <property type="match status" value="1"/>
</dbReference>
<evidence type="ECO:0000313" key="8">
    <source>
        <dbReference type="Proteomes" id="UP000324897"/>
    </source>
</evidence>
<dbReference type="SMART" id="SM00543">
    <property type="entry name" value="MIF4G"/>
    <property type="match status" value="1"/>
</dbReference>
<comment type="similarity">
    <text evidence="2">Belongs to the CWC22 family.</text>
</comment>
<dbReference type="GO" id="GO:0000398">
    <property type="term" value="P:mRNA splicing, via spliceosome"/>
    <property type="evidence" value="ECO:0007669"/>
    <property type="project" value="TreeGrafter"/>
</dbReference>
<reference evidence="7 8" key="1">
    <citation type="journal article" date="2019" name="Sci. Rep.">
        <title>A high-quality genome of Eragrostis curvula grass provides insights into Poaceae evolution and supports new strategies to enhance forage quality.</title>
        <authorList>
            <person name="Carballo J."/>
            <person name="Santos B.A.C.M."/>
            <person name="Zappacosta D."/>
            <person name="Garbus I."/>
            <person name="Selva J.P."/>
            <person name="Gallo C.A."/>
            <person name="Diaz A."/>
            <person name="Albertini E."/>
            <person name="Caccamo M."/>
            <person name="Echenique V."/>
        </authorList>
    </citation>
    <scope>NUCLEOTIDE SEQUENCE [LARGE SCALE GENOMIC DNA]</scope>
    <source>
        <strain evidence="8">cv. Victoria</strain>
        <tissue evidence="7">Leaf</tissue>
    </source>
</reference>
<keyword evidence="3" id="KW-0810">Translation regulation</keyword>
<keyword evidence="8" id="KW-1185">Reference proteome</keyword>
<evidence type="ECO:0000259" key="6">
    <source>
        <dbReference type="PROSITE" id="PS51366"/>
    </source>
</evidence>
<dbReference type="GO" id="GO:0006417">
    <property type="term" value="P:regulation of translation"/>
    <property type="evidence" value="ECO:0007669"/>
    <property type="project" value="UniProtKB-KW"/>
</dbReference>
<dbReference type="SMART" id="SM00544">
    <property type="entry name" value="MA3"/>
    <property type="match status" value="1"/>
</dbReference>
<comment type="caution">
    <text evidence="7">The sequence shown here is derived from an EMBL/GenBank/DDBJ whole genome shotgun (WGS) entry which is preliminary data.</text>
</comment>
<dbReference type="Pfam" id="PF02847">
    <property type="entry name" value="MA3"/>
    <property type="match status" value="1"/>
</dbReference>
<feature type="non-terminal residue" evidence="7">
    <location>
        <position position="1"/>
    </location>
</feature>